<sequence>MAKPGLSEFLDVKISDSQFSDDDVITVRRYIYGDMHVTLEEGAGLFRLNTAGLAMPQTWFELFPEAIGDILVHQANPQGYVSDENAHWLIGQITANGQVCSRTELDAVLHVLEKARQAPRFLEQFALKIVADSVISGQGATRSGATLTPGVILDAEVEILRRVLYAGAGCGGIAISKAEAEILFDLNDATSESDNAPAWSELFAKAVANYLMALSGFAPPPREVALAREDWINSPGGFDGGISGFFKSMFGGGVSGVRDAYSDQPDPFAAKGAAMAAGIAVNEVVTEDEAQWLVDRIGRDGVLHENEEALLRFIRQESPDIHPALKPLMEKVI</sequence>
<gene>
    <name evidence="1" type="ORF">LAX5112_05013</name>
</gene>
<organism evidence="1 2">
    <name type="scientific">Roseibium alexandrii</name>
    <dbReference type="NCBI Taxonomy" id="388408"/>
    <lineage>
        <taxon>Bacteria</taxon>
        <taxon>Pseudomonadati</taxon>
        <taxon>Pseudomonadota</taxon>
        <taxon>Alphaproteobacteria</taxon>
        <taxon>Hyphomicrobiales</taxon>
        <taxon>Stappiaceae</taxon>
        <taxon>Roseibium</taxon>
    </lineage>
</organism>
<dbReference type="AlphaFoldDB" id="A0A0M7ARB4"/>
<dbReference type="EMBL" id="CXWD01000040">
    <property type="protein sequence ID" value="CTQ77685.1"/>
    <property type="molecule type" value="Genomic_DNA"/>
</dbReference>
<accession>A0A0M7ARB4</accession>
<keyword evidence="2" id="KW-1185">Reference proteome</keyword>
<name>A0A0M7ARB4_9HYPH</name>
<evidence type="ECO:0000313" key="1">
    <source>
        <dbReference type="EMBL" id="CTQ77685.1"/>
    </source>
</evidence>
<reference evidence="2" key="1">
    <citation type="submission" date="2015-07" db="EMBL/GenBank/DDBJ databases">
        <authorList>
            <person name="Rodrigo-Torres Lidia"/>
            <person name="Arahal R.David."/>
        </authorList>
    </citation>
    <scope>NUCLEOTIDE SEQUENCE [LARGE SCALE GENOMIC DNA]</scope>
    <source>
        <strain evidence="2">CECT 5112</strain>
    </source>
</reference>
<dbReference type="RefSeq" id="WP_055674139.1">
    <property type="nucleotide sequence ID" value="NZ_CXWD01000040.1"/>
</dbReference>
<dbReference type="Proteomes" id="UP000053235">
    <property type="component" value="Unassembled WGS sequence"/>
</dbReference>
<evidence type="ECO:0000313" key="2">
    <source>
        <dbReference type="Proteomes" id="UP000053235"/>
    </source>
</evidence>
<protein>
    <submittedName>
        <fullName evidence="1">Uncharacterized protein</fullName>
    </submittedName>
</protein>
<proteinExistence type="predicted"/>
<dbReference type="STRING" id="388408.LAX5112_05013"/>